<dbReference type="PANTHER" id="PTHR23426">
    <property type="entry name" value="FERREDOXIN/ADRENODOXIN"/>
    <property type="match status" value="1"/>
</dbReference>
<reference evidence="8 9" key="1">
    <citation type="submission" date="2022-09" db="EMBL/GenBank/DDBJ databases">
        <authorList>
            <person name="Kop L."/>
        </authorList>
    </citation>
    <scope>NUCLEOTIDE SEQUENCE [LARGE SCALE GENOMIC DNA]</scope>
    <source>
        <strain evidence="8 9">347</strain>
    </source>
</reference>
<dbReference type="PANTHER" id="PTHR23426:SF65">
    <property type="entry name" value="FERREDOXIN-2, MITOCHONDRIAL"/>
    <property type="match status" value="1"/>
</dbReference>
<accession>A0ABN8W4U6</accession>
<evidence type="ECO:0000256" key="6">
    <source>
        <dbReference type="ARBA" id="ARBA00034078"/>
    </source>
</evidence>
<sequence>MLTIQFEKQNRTIQVEPGTNLREAAISNKVGIYQHIFKILNCRGRGLCSSCRVEVVAGDVAPRNEVEENNLKKAIAKNPNLRLACQIQVEDNLVIRSHV</sequence>
<evidence type="ECO:0000256" key="3">
    <source>
        <dbReference type="ARBA" id="ARBA00022723"/>
    </source>
</evidence>
<keyword evidence="2" id="KW-0001">2Fe-2S</keyword>
<dbReference type="Proteomes" id="UP001157733">
    <property type="component" value="Chromosome"/>
</dbReference>
<dbReference type="CDD" id="cd00207">
    <property type="entry name" value="fer2"/>
    <property type="match status" value="1"/>
</dbReference>
<evidence type="ECO:0000259" key="7">
    <source>
        <dbReference type="PROSITE" id="PS51085"/>
    </source>
</evidence>
<protein>
    <submittedName>
        <fullName evidence="8">Ferredoxin</fullName>
    </submittedName>
</protein>
<evidence type="ECO:0000256" key="2">
    <source>
        <dbReference type="ARBA" id="ARBA00022714"/>
    </source>
</evidence>
<dbReference type="SUPFAM" id="SSF54292">
    <property type="entry name" value="2Fe-2S ferredoxin-like"/>
    <property type="match status" value="1"/>
</dbReference>
<dbReference type="InterPro" id="IPR001055">
    <property type="entry name" value="Adrenodoxin-like"/>
</dbReference>
<dbReference type="EMBL" id="OX336137">
    <property type="protein sequence ID" value="CAI2719286.1"/>
    <property type="molecule type" value="Genomic_DNA"/>
</dbReference>
<evidence type="ECO:0000256" key="1">
    <source>
        <dbReference type="ARBA" id="ARBA00010914"/>
    </source>
</evidence>
<feature type="domain" description="2Fe-2S ferredoxin-type" evidence="7">
    <location>
        <begin position="1"/>
        <end position="99"/>
    </location>
</feature>
<evidence type="ECO:0000256" key="4">
    <source>
        <dbReference type="ARBA" id="ARBA00023004"/>
    </source>
</evidence>
<evidence type="ECO:0000313" key="9">
    <source>
        <dbReference type="Proteomes" id="UP001157733"/>
    </source>
</evidence>
<proteinExistence type="inferred from homology"/>
<evidence type="ECO:0000313" key="8">
    <source>
        <dbReference type="EMBL" id="CAI2719286.1"/>
    </source>
</evidence>
<gene>
    <name evidence="8" type="ORF">NSPWAT_2430</name>
</gene>
<keyword evidence="5" id="KW-0411">Iron-sulfur</keyword>
<dbReference type="InterPro" id="IPR001041">
    <property type="entry name" value="2Fe-2S_ferredoxin-type"/>
</dbReference>
<dbReference type="InterPro" id="IPR012675">
    <property type="entry name" value="Beta-grasp_dom_sf"/>
</dbReference>
<name>A0ABN8W4U6_9BACT</name>
<dbReference type="Gene3D" id="3.10.20.30">
    <property type="match status" value="1"/>
</dbReference>
<evidence type="ECO:0000256" key="5">
    <source>
        <dbReference type="ARBA" id="ARBA00023014"/>
    </source>
</evidence>
<dbReference type="PROSITE" id="PS51085">
    <property type="entry name" value="2FE2S_FER_2"/>
    <property type="match status" value="1"/>
</dbReference>
<organism evidence="8 9">
    <name type="scientific">Nitrospina watsonii</name>
    <dbReference type="NCBI Taxonomy" id="1323948"/>
    <lineage>
        <taxon>Bacteria</taxon>
        <taxon>Pseudomonadati</taxon>
        <taxon>Nitrospinota/Tectimicrobiota group</taxon>
        <taxon>Nitrospinota</taxon>
        <taxon>Nitrospinia</taxon>
        <taxon>Nitrospinales</taxon>
        <taxon>Nitrospinaceae</taxon>
        <taxon>Nitrospina</taxon>
    </lineage>
</organism>
<dbReference type="InterPro" id="IPR036010">
    <property type="entry name" value="2Fe-2S_ferredoxin-like_sf"/>
</dbReference>
<comment type="similarity">
    <text evidence="1">Belongs to the adrenodoxin/putidaredoxin family.</text>
</comment>
<dbReference type="RefSeq" id="WP_282012128.1">
    <property type="nucleotide sequence ID" value="NZ_OX336137.1"/>
</dbReference>
<keyword evidence="4" id="KW-0408">Iron</keyword>
<dbReference type="Pfam" id="PF00111">
    <property type="entry name" value="Fer2"/>
    <property type="match status" value="1"/>
</dbReference>
<comment type="cofactor">
    <cofactor evidence="6">
        <name>[2Fe-2S] cluster</name>
        <dbReference type="ChEBI" id="CHEBI:190135"/>
    </cofactor>
</comment>
<keyword evidence="9" id="KW-1185">Reference proteome</keyword>
<keyword evidence="3" id="KW-0479">Metal-binding</keyword>